<organism evidence="2 3">
    <name type="scientific">Marmota monax</name>
    <name type="common">Woodchuck</name>
    <dbReference type="NCBI Taxonomy" id="9995"/>
    <lineage>
        <taxon>Eukaryota</taxon>
        <taxon>Metazoa</taxon>
        <taxon>Chordata</taxon>
        <taxon>Craniata</taxon>
        <taxon>Vertebrata</taxon>
        <taxon>Euteleostomi</taxon>
        <taxon>Mammalia</taxon>
        <taxon>Eutheria</taxon>
        <taxon>Euarchontoglires</taxon>
        <taxon>Glires</taxon>
        <taxon>Rodentia</taxon>
        <taxon>Sciuromorpha</taxon>
        <taxon>Sciuridae</taxon>
        <taxon>Xerinae</taxon>
        <taxon>Marmotini</taxon>
        <taxon>Marmota</taxon>
    </lineage>
</organism>
<gene>
    <name evidence="2" type="ORF">GHT09_017434</name>
</gene>
<evidence type="ECO:0000256" key="1">
    <source>
        <dbReference type="SAM" id="MobiDB-lite"/>
    </source>
</evidence>
<feature type="region of interest" description="Disordered" evidence="1">
    <location>
        <begin position="41"/>
        <end position="77"/>
    </location>
</feature>
<dbReference type="Proteomes" id="UP000662637">
    <property type="component" value="Unassembled WGS sequence"/>
</dbReference>
<feature type="compositionally biased region" description="Basic and acidic residues" evidence="1">
    <location>
        <begin position="57"/>
        <end position="74"/>
    </location>
</feature>
<proteinExistence type="predicted"/>
<dbReference type="EMBL" id="WJEC01006811">
    <property type="protein sequence ID" value="KAF7471433.1"/>
    <property type="molecule type" value="Genomic_DNA"/>
</dbReference>
<reference evidence="2" key="1">
    <citation type="submission" date="2020-08" db="EMBL/GenBank/DDBJ databases">
        <authorList>
            <person name="Shumante A."/>
            <person name="Zimin A.V."/>
            <person name="Puiu D."/>
            <person name="Salzberg S.L."/>
        </authorList>
    </citation>
    <scope>NUCLEOTIDE SEQUENCE</scope>
    <source>
        <strain evidence="2">WC2-LM</strain>
        <tissue evidence="2">Liver</tissue>
    </source>
</reference>
<accession>A0A834UU34</accession>
<comment type="caution">
    <text evidence="2">The sequence shown here is derived from an EMBL/GenBank/DDBJ whole genome shotgun (WGS) entry which is preliminary data.</text>
</comment>
<sequence length="125" mass="13504">MEPRSESHAAVPSLRVLAPRRWRAGLLLGGASRGRWRLEFCPKRGPRGRRRGGTEAGGEKRHPESKTSRGKERSAAAAAAAAVAAAGKLCPTAVHQSRCPDIPPGWLTRGIMRWLTGSELLSDLF</sequence>
<evidence type="ECO:0000313" key="3">
    <source>
        <dbReference type="Proteomes" id="UP000662637"/>
    </source>
</evidence>
<evidence type="ECO:0000313" key="2">
    <source>
        <dbReference type="EMBL" id="KAF7471433.1"/>
    </source>
</evidence>
<protein>
    <submittedName>
        <fullName evidence="2">Uncharacterized protein</fullName>
    </submittedName>
</protein>
<dbReference type="AlphaFoldDB" id="A0A834UU34"/>
<name>A0A834UU34_MARMO</name>